<gene>
    <name evidence="7" type="primary">arm</name>
    <name evidence="7" type="ORF">GZH46_00762</name>
</gene>
<evidence type="ECO:0000256" key="6">
    <source>
        <dbReference type="SAM" id="MobiDB-lite"/>
    </source>
</evidence>
<evidence type="ECO:0000256" key="2">
    <source>
        <dbReference type="ARBA" id="ARBA00022289"/>
    </source>
</evidence>
<dbReference type="InterPro" id="IPR016024">
    <property type="entry name" value="ARM-type_fold"/>
</dbReference>
<sequence length="427" mass="47228">MDEMSQICQTTGQRVAVAMYPEVMDDDMDIPSTQYNGQPTAVQRLSEPSQMLKHAVVNLINYQDDAILATRAIPEIIDLLNDESQSVAGQAAMMVYHLSKNDASRNVIANSSQLVSVLLHLLEYSPDIETRKFCAKALHNISRNPQGQIVIFKLGGIRVLVQALSSPIDSIVFSVISILHTLMLYIDGAKMNVCVNGGLHKMVSLLSKNDEKFLAVLTDCIHMLTYANPESKLIILAGGGPAELVRIMYSFTYEKVLFTTARLIKVLSVCPSNKPALVQAGAMQALSISLNHQSRRLVQECLWALRNLSDSATQEAHIEPLLQKLVMLLDEQDINSLVCSLGILSNLACFNQQNKQFLSEIGAVPTLLRTLENSKDQEDIAEPASRALRNLSNRSLEPEYGQTGVTQMHTGGQIDMQDMSYSPERWL</sequence>
<reference evidence="7 8" key="1">
    <citation type="submission" date="2020-10" db="EMBL/GenBank/DDBJ databases">
        <authorList>
            <person name="Klimov P.B."/>
            <person name="Dyachkov S.M."/>
            <person name="Chetverikov P.E."/>
        </authorList>
    </citation>
    <scope>NUCLEOTIDE SEQUENCE [LARGE SCALE GENOMIC DNA]</scope>
    <source>
        <strain evidence="7">BMOC 18-1129-001#AD2665</strain>
        <tissue evidence="7">Entire mites</tissue>
    </source>
</reference>
<feature type="repeat" description="ARM" evidence="5">
    <location>
        <begin position="71"/>
        <end position="113"/>
    </location>
</feature>
<dbReference type="PRINTS" id="PR01869">
    <property type="entry name" value="BCATNINFAMLY"/>
</dbReference>
<dbReference type="Proteomes" id="UP000825002">
    <property type="component" value="Unassembled WGS sequence"/>
</dbReference>
<dbReference type="InterPro" id="IPR011989">
    <property type="entry name" value="ARM-like"/>
</dbReference>
<organism evidence="7 8">
    <name type="scientific">Fragariocoptes setiger</name>
    <dbReference type="NCBI Taxonomy" id="1670756"/>
    <lineage>
        <taxon>Eukaryota</taxon>
        <taxon>Metazoa</taxon>
        <taxon>Ecdysozoa</taxon>
        <taxon>Arthropoda</taxon>
        <taxon>Chelicerata</taxon>
        <taxon>Arachnida</taxon>
        <taxon>Acari</taxon>
        <taxon>Acariformes</taxon>
        <taxon>Trombidiformes</taxon>
        <taxon>Prostigmata</taxon>
        <taxon>Eupodina</taxon>
        <taxon>Eriophyoidea</taxon>
        <taxon>Phytoptidae</taxon>
        <taxon>Fragariocoptes</taxon>
    </lineage>
</organism>
<dbReference type="InterPro" id="IPR000225">
    <property type="entry name" value="Armadillo"/>
</dbReference>
<evidence type="ECO:0000256" key="3">
    <source>
        <dbReference type="ARBA" id="ARBA00022687"/>
    </source>
</evidence>
<dbReference type="InterPro" id="IPR013284">
    <property type="entry name" value="Beta-catenin"/>
</dbReference>
<dbReference type="PROSITE" id="PS50176">
    <property type="entry name" value="ARM_REPEAT"/>
    <property type="match status" value="3"/>
</dbReference>
<keyword evidence="8" id="KW-1185">Reference proteome</keyword>
<accession>A0ABQ7SB89</accession>
<evidence type="ECO:0000313" key="8">
    <source>
        <dbReference type="Proteomes" id="UP000825002"/>
    </source>
</evidence>
<feature type="repeat" description="ARM" evidence="5">
    <location>
        <begin position="362"/>
        <end position="392"/>
    </location>
</feature>
<name>A0ABQ7SB89_9ACAR</name>
<evidence type="ECO:0000256" key="1">
    <source>
        <dbReference type="ARBA" id="ARBA00004413"/>
    </source>
</evidence>
<feature type="repeat" description="ARM" evidence="5">
    <location>
        <begin position="197"/>
        <end position="239"/>
    </location>
</feature>
<comment type="caution">
    <text evidence="7">The sequence shown here is derived from an EMBL/GenBank/DDBJ whole genome shotgun (WGS) entry which is preliminary data.</text>
</comment>
<comment type="subcellular location">
    <subcellularLocation>
        <location evidence="1">Cell membrane</location>
        <topology evidence="1">Peripheral membrane protein</topology>
        <orientation evidence="1">Cytoplasmic side</orientation>
    </subcellularLocation>
</comment>
<feature type="non-terminal residue" evidence="7">
    <location>
        <position position="1"/>
    </location>
</feature>
<keyword evidence="4" id="KW-0130">Cell adhesion</keyword>
<proteinExistence type="predicted"/>
<protein>
    <recommendedName>
        <fullName evidence="2">Armadillo segment polarity protein</fullName>
    </recommendedName>
</protein>
<dbReference type="SMART" id="SM00185">
    <property type="entry name" value="ARM"/>
    <property type="match status" value="7"/>
</dbReference>
<dbReference type="EMBL" id="JAIFTH010000095">
    <property type="protein sequence ID" value="KAG9510686.1"/>
    <property type="molecule type" value="Genomic_DNA"/>
</dbReference>
<keyword evidence="3" id="KW-0879">Wnt signaling pathway</keyword>
<feature type="region of interest" description="Disordered" evidence="6">
    <location>
        <begin position="398"/>
        <end position="427"/>
    </location>
</feature>
<dbReference type="Gene3D" id="1.25.10.10">
    <property type="entry name" value="Leucine-rich Repeat Variant"/>
    <property type="match status" value="1"/>
</dbReference>
<dbReference type="PANTHER" id="PTHR45976">
    <property type="entry name" value="ARMADILLO SEGMENT POLARITY PROTEIN"/>
    <property type="match status" value="1"/>
</dbReference>
<dbReference type="Pfam" id="PF00514">
    <property type="entry name" value="Arm"/>
    <property type="match status" value="1"/>
</dbReference>
<dbReference type="SUPFAM" id="SSF48371">
    <property type="entry name" value="ARM repeat"/>
    <property type="match status" value="1"/>
</dbReference>
<evidence type="ECO:0000256" key="5">
    <source>
        <dbReference type="PROSITE-ProRule" id="PRU00259"/>
    </source>
</evidence>
<evidence type="ECO:0000313" key="7">
    <source>
        <dbReference type="EMBL" id="KAG9510686.1"/>
    </source>
</evidence>
<evidence type="ECO:0000256" key="4">
    <source>
        <dbReference type="ARBA" id="ARBA00022889"/>
    </source>
</evidence>